<organism evidence="1 2">
    <name type="scientific">Kingella denitrificans ATCC 33394</name>
    <dbReference type="NCBI Taxonomy" id="888741"/>
    <lineage>
        <taxon>Bacteria</taxon>
        <taxon>Pseudomonadati</taxon>
        <taxon>Pseudomonadota</taxon>
        <taxon>Betaproteobacteria</taxon>
        <taxon>Neisseriales</taxon>
        <taxon>Neisseriaceae</taxon>
        <taxon>Kingella</taxon>
    </lineage>
</organism>
<dbReference type="RefSeq" id="WP_003782203.1">
    <property type="nucleotide sequence ID" value="NZ_GL870929.1"/>
</dbReference>
<reference evidence="1 2" key="1">
    <citation type="submission" date="2011-01" db="EMBL/GenBank/DDBJ databases">
        <authorList>
            <person name="Muzny D."/>
            <person name="Qin X."/>
            <person name="Deng J."/>
            <person name="Jiang H."/>
            <person name="Liu Y."/>
            <person name="Qu J."/>
            <person name="Song X.-Z."/>
            <person name="Zhang L."/>
            <person name="Thornton R."/>
            <person name="Coyle M."/>
            <person name="Francisco L."/>
            <person name="Jackson L."/>
            <person name="Javaid M."/>
            <person name="Korchina V."/>
            <person name="Kovar C."/>
            <person name="Mata R."/>
            <person name="Mathew T."/>
            <person name="Ngo R."/>
            <person name="Nguyen L."/>
            <person name="Nguyen N."/>
            <person name="Okwuonu G."/>
            <person name="Ongeri F."/>
            <person name="Pham C."/>
            <person name="Simmons D."/>
            <person name="Wilczek-Boney K."/>
            <person name="Hale W."/>
            <person name="Jakkamsetti A."/>
            <person name="Pham P."/>
            <person name="Ruth R."/>
            <person name="San Lucas F."/>
            <person name="Warren J."/>
            <person name="Zhang J."/>
            <person name="Zhao Z."/>
            <person name="Zhou C."/>
            <person name="Zhu D."/>
            <person name="Lee S."/>
            <person name="Bess C."/>
            <person name="Blankenburg K."/>
            <person name="Forbes L."/>
            <person name="Fu Q."/>
            <person name="Gubbala S."/>
            <person name="Hirani K."/>
            <person name="Jayaseelan J.C."/>
            <person name="Lara F."/>
            <person name="Munidasa M."/>
            <person name="Palculict T."/>
            <person name="Patil S."/>
            <person name="Pu L.-L."/>
            <person name="Saada N."/>
            <person name="Tang L."/>
            <person name="Weissenberger G."/>
            <person name="Zhu Y."/>
            <person name="Hemphill L."/>
            <person name="Shang Y."/>
            <person name="Youmans B."/>
            <person name="Ayvaz T."/>
            <person name="Ross M."/>
            <person name="Santibanez J."/>
            <person name="Aqrawi P."/>
            <person name="Gross S."/>
            <person name="Joshi V."/>
            <person name="Fowler G."/>
            <person name="Nazareth L."/>
            <person name="Reid J."/>
            <person name="Worley K."/>
            <person name="Petrosino J."/>
            <person name="Highlander S."/>
            <person name="Gibbs R."/>
        </authorList>
    </citation>
    <scope>NUCLEOTIDE SEQUENCE [LARGE SCALE GENOMIC DNA]</scope>
    <source>
        <strain evidence="1 2">ATCC 33394</strain>
    </source>
</reference>
<dbReference type="PANTHER" id="PTHR40266">
    <property type="entry name" value="TOXIN HIGB-1"/>
    <property type="match status" value="1"/>
</dbReference>
<dbReference type="EMBL" id="AEWV01000015">
    <property type="protein sequence ID" value="EGC17544.1"/>
    <property type="molecule type" value="Genomic_DNA"/>
</dbReference>
<evidence type="ECO:0000313" key="2">
    <source>
        <dbReference type="Proteomes" id="UP000004088"/>
    </source>
</evidence>
<evidence type="ECO:0000313" key="1">
    <source>
        <dbReference type="EMBL" id="EGC17544.1"/>
    </source>
</evidence>
<protein>
    <submittedName>
        <fullName evidence="1">Toxin-antitoxin system, toxin component, RelE family</fullName>
    </submittedName>
</protein>
<dbReference type="InterPro" id="IPR035093">
    <property type="entry name" value="RelE/ParE_toxin_dom_sf"/>
</dbReference>
<dbReference type="SUPFAM" id="SSF143011">
    <property type="entry name" value="RelE-like"/>
    <property type="match status" value="1"/>
</dbReference>
<dbReference type="Gene3D" id="3.30.2310.20">
    <property type="entry name" value="RelE-like"/>
    <property type="match status" value="1"/>
</dbReference>
<accession>F0EYD6</accession>
<dbReference type="Proteomes" id="UP000004088">
    <property type="component" value="Unassembled WGS sequence"/>
</dbReference>
<proteinExistence type="predicted"/>
<gene>
    <name evidence="1" type="ORF">HMPREF9098_0870</name>
</gene>
<dbReference type="HOGENOM" id="CLU_155111_1_1_4"/>
<keyword evidence="2" id="KW-1185">Reference proteome</keyword>
<comment type="caution">
    <text evidence="1">The sequence shown here is derived from an EMBL/GenBank/DDBJ whole genome shotgun (WGS) entry which is preliminary data.</text>
</comment>
<dbReference type="Pfam" id="PF05015">
    <property type="entry name" value="HigB-like_toxin"/>
    <property type="match status" value="1"/>
</dbReference>
<dbReference type="STRING" id="888741.HMPREF9098_0870"/>
<name>F0EYD6_9NEIS</name>
<dbReference type="AlphaFoldDB" id="F0EYD6"/>
<dbReference type="InterPro" id="IPR007711">
    <property type="entry name" value="HigB-1"/>
</dbReference>
<dbReference type="PANTHER" id="PTHR40266:SF2">
    <property type="entry name" value="TOXIN HIGB-1"/>
    <property type="match status" value="1"/>
</dbReference>
<sequence>MITDFYCKDTQALWEGKRVKRFANIERVALRKLQQIHAAADLNFLRIPPANRLEALKGDREGQYSICVNDQWRICFIWENGHASRVEIVDYHD</sequence>